<protein>
    <submittedName>
        <fullName evidence="1">Uncharacterized protein</fullName>
    </submittedName>
</protein>
<dbReference type="InParanoid" id="A0A0A0HUS2"/>
<name>A0A0A0HUS2_PARBD</name>
<gene>
    <name evidence="1" type="ORF">PADG_11556</name>
</gene>
<dbReference type="RefSeq" id="XP_010759013.1">
    <property type="nucleotide sequence ID" value="XM_010760711.1"/>
</dbReference>
<dbReference type="VEuPathDB" id="FungiDB:PADG_11556"/>
<evidence type="ECO:0000313" key="1">
    <source>
        <dbReference type="EMBL" id="KGM92357.1"/>
    </source>
</evidence>
<keyword evidence="2" id="KW-1185">Reference proteome</keyword>
<dbReference type="EMBL" id="KN275959">
    <property type="protein sequence ID" value="KGM92357.1"/>
    <property type="molecule type" value="Genomic_DNA"/>
</dbReference>
<proteinExistence type="predicted"/>
<dbReference type="Proteomes" id="UP000001628">
    <property type="component" value="Unassembled WGS sequence"/>
</dbReference>
<dbReference type="KEGG" id="pbn:PADG_11556"/>
<sequence length="143" mass="15781">MQVISATQGSSVAAGGCLYALVPSELTINYPAELRMERRQGTQLPRPLETPFTSPSHLLPLFPTSNLTSISSLTDTGPWRLVLIIPYSRDGQLCWRLQSLVELSHTLRALYDPPSCHHIRLLETSATWSDATRSPQIPSDPVS</sequence>
<dbReference type="HOGENOM" id="CLU_1806787_0_0_1"/>
<reference evidence="1 2" key="1">
    <citation type="journal article" date="2011" name="PLoS Genet.">
        <title>Comparative genomic analysis of human fungal pathogens causing paracoccidioidomycosis.</title>
        <authorList>
            <person name="Desjardins C.A."/>
            <person name="Champion M.D."/>
            <person name="Holder J.W."/>
            <person name="Muszewska A."/>
            <person name="Goldberg J."/>
            <person name="Bailao A.M."/>
            <person name="Brigido M.M."/>
            <person name="Ferreira M.E."/>
            <person name="Garcia A.M."/>
            <person name="Grynberg M."/>
            <person name="Gujja S."/>
            <person name="Heiman D.I."/>
            <person name="Henn M.R."/>
            <person name="Kodira C.D."/>
            <person name="Leon-Narvaez H."/>
            <person name="Longo L.V."/>
            <person name="Ma L.J."/>
            <person name="Malavazi I."/>
            <person name="Matsuo A.L."/>
            <person name="Morais F.V."/>
            <person name="Pereira M."/>
            <person name="Rodriguez-Brito S."/>
            <person name="Sakthikumar S."/>
            <person name="Salem-Izacc S.M."/>
            <person name="Sykes S.M."/>
            <person name="Teixeira M.M."/>
            <person name="Vallejo M.C."/>
            <person name="Walter M.E."/>
            <person name="Yandava C."/>
            <person name="Young S."/>
            <person name="Zeng Q."/>
            <person name="Zucker J."/>
            <person name="Felipe M.S."/>
            <person name="Goldman G.H."/>
            <person name="Haas B.J."/>
            <person name="McEwen J.G."/>
            <person name="Nino-Vega G."/>
            <person name="Puccia R."/>
            <person name="San-Blas G."/>
            <person name="Soares C.M."/>
            <person name="Birren B.W."/>
            <person name="Cuomo C.A."/>
        </authorList>
    </citation>
    <scope>NUCLEOTIDE SEQUENCE [LARGE SCALE GENOMIC DNA]</scope>
    <source>
        <strain evidence="1 2">Pb18</strain>
    </source>
</reference>
<dbReference type="GeneID" id="22587453"/>
<evidence type="ECO:0000313" key="2">
    <source>
        <dbReference type="Proteomes" id="UP000001628"/>
    </source>
</evidence>
<organism evidence="1 2">
    <name type="scientific">Paracoccidioides brasiliensis (strain Pb18)</name>
    <dbReference type="NCBI Taxonomy" id="502780"/>
    <lineage>
        <taxon>Eukaryota</taxon>
        <taxon>Fungi</taxon>
        <taxon>Dikarya</taxon>
        <taxon>Ascomycota</taxon>
        <taxon>Pezizomycotina</taxon>
        <taxon>Eurotiomycetes</taxon>
        <taxon>Eurotiomycetidae</taxon>
        <taxon>Onygenales</taxon>
        <taxon>Ajellomycetaceae</taxon>
        <taxon>Paracoccidioides</taxon>
    </lineage>
</organism>
<accession>A0A0A0HUS2</accession>
<dbReference type="AlphaFoldDB" id="A0A0A0HUS2"/>